<dbReference type="AlphaFoldDB" id="A0A9Q1MS08"/>
<proteinExistence type="inferred from homology"/>
<name>A0A9Q1MS08_9SOLA</name>
<keyword evidence="1" id="KW-0805">Transcription regulation</keyword>
<dbReference type="Proteomes" id="UP001152561">
    <property type="component" value="Unassembled WGS sequence"/>
</dbReference>
<dbReference type="EMBL" id="JAJAGQ010000003">
    <property type="protein sequence ID" value="KAJ8567500.1"/>
    <property type="molecule type" value="Genomic_DNA"/>
</dbReference>
<evidence type="ECO:0000256" key="3">
    <source>
        <dbReference type="PROSITE-ProRule" id="PRU01191"/>
    </source>
</evidence>
<accession>A0A9Q1MS08</accession>
<feature type="region of interest" description="Leucine repeat II (LRII)" evidence="3">
    <location>
        <begin position="388"/>
        <end position="420"/>
    </location>
</feature>
<reference evidence="5" key="1">
    <citation type="journal article" date="2023" name="Proc. Natl. Acad. Sci. U.S.A.">
        <title>Genomic and structural basis for evolution of tropane alkaloid biosynthesis.</title>
        <authorList>
            <person name="Wanga Y.-J."/>
            <person name="Taina T."/>
            <person name="Yua J.-Y."/>
            <person name="Lia J."/>
            <person name="Xua B."/>
            <person name="Chenc J."/>
            <person name="D'Auriad J.C."/>
            <person name="Huanga J.-P."/>
            <person name="Huanga S.-X."/>
        </authorList>
    </citation>
    <scope>NUCLEOTIDE SEQUENCE [LARGE SCALE GENOMIC DNA]</scope>
    <source>
        <strain evidence="5">cv. KIB-2019</strain>
    </source>
</reference>
<organism evidence="4 5">
    <name type="scientific">Anisodus acutangulus</name>
    <dbReference type="NCBI Taxonomy" id="402998"/>
    <lineage>
        <taxon>Eukaryota</taxon>
        <taxon>Viridiplantae</taxon>
        <taxon>Streptophyta</taxon>
        <taxon>Embryophyta</taxon>
        <taxon>Tracheophyta</taxon>
        <taxon>Spermatophyta</taxon>
        <taxon>Magnoliopsida</taxon>
        <taxon>eudicotyledons</taxon>
        <taxon>Gunneridae</taxon>
        <taxon>Pentapetalae</taxon>
        <taxon>asterids</taxon>
        <taxon>lamiids</taxon>
        <taxon>Solanales</taxon>
        <taxon>Solanaceae</taxon>
        <taxon>Solanoideae</taxon>
        <taxon>Hyoscyameae</taxon>
        <taxon>Anisodus</taxon>
    </lineage>
</organism>
<keyword evidence="5" id="KW-1185">Reference proteome</keyword>
<evidence type="ECO:0000256" key="2">
    <source>
        <dbReference type="ARBA" id="ARBA00023163"/>
    </source>
</evidence>
<dbReference type="InterPro" id="IPR005202">
    <property type="entry name" value="TF_GRAS"/>
</dbReference>
<comment type="caution">
    <text evidence="4">The sequence shown here is derived from an EMBL/GenBank/DDBJ whole genome shotgun (WGS) entry which is preliminary data.</text>
</comment>
<dbReference type="OrthoDB" id="764992at2759"/>
<evidence type="ECO:0000313" key="4">
    <source>
        <dbReference type="EMBL" id="KAJ8567500.1"/>
    </source>
</evidence>
<gene>
    <name evidence="4" type="ORF">K7X08_019708</name>
</gene>
<dbReference type="PROSITE" id="PS50985">
    <property type="entry name" value="GRAS"/>
    <property type="match status" value="1"/>
</dbReference>
<comment type="caution">
    <text evidence="3">Lacks conserved residue(s) required for the propagation of feature annotation.</text>
</comment>
<evidence type="ECO:0000256" key="1">
    <source>
        <dbReference type="ARBA" id="ARBA00023015"/>
    </source>
</evidence>
<protein>
    <recommendedName>
        <fullName evidence="6">Scarecrow-like protein 15</fullName>
    </recommendedName>
</protein>
<evidence type="ECO:0008006" key="6">
    <source>
        <dbReference type="Google" id="ProtNLM"/>
    </source>
</evidence>
<sequence length="590" mass="66398">MAGGTTNPELHQMVEQFEAIVYRARQAPETSEMASVLARMARVEEDYAVKHEASMEEIELIRKEKEELRREMKVPFSTNDNVSSKPLISNNNNNNLRNATFPATTYEPKSVLDLRRSPSPIIEKTNPDFEEPLQLGDHVLSNFEEWDSLMRELGLHDDSTSLSKTNPQLTLTQTDSLTQFHNLSDFSSDSTQFASPDFSFSDSTTFPQQFQGSYINSLDLSNDNIHQNWNVEFSYVDELIRFADCFETNAFQLAHVVLARLNQRLRSATGKPLQRAAFYFKEALQAQLAGSTRQTRPSSSSDVIQTIKSYKIFSNISPIPMFSSFTANQAVLEAVDGSMLVHAIDFDIGLGGHWASFMKELAECRKPNAPVLRITALIPEEYAVESRLIRENLTQFARELNIGFEIDFVLIRTFELLSFKAIKFMDGEKTAVLLSPSIFRRVGSGFVNDLSRVSPNVVVHVDSEGLMGYNTMSFRQTVIDGLEFYSTLLESLEAANISGDWMRKIESFVLFPKIVDMVGAVGRRGGGSWKDAMVAAGFRPVGLSQFADFQADCLLGRVQVRGFHVAKRQAEMLLCWHDRALVATSVWRCS</sequence>
<comment type="similarity">
    <text evidence="3">Belongs to the GRAS family.</text>
</comment>
<keyword evidence="2" id="KW-0804">Transcription</keyword>
<dbReference type="PANTHER" id="PTHR31636">
    <property type="entry name" value="OSJNBA0084A10.13 PROTEIN-RELATED"/>
    <property type="match status" value="1"/>
</dbReference>
<feature type="region of interest" description="SAW" evidence="3">
    <location>
        <begin position="519"/>
        <end position="588"/>
    </location>
</feature>
<dbReference type="Pfam" id="PF03514">
    <property type="entry name" value="GRAS"/>
    <property type="match status" value="1"/>
</dbReference>
<evidence type="ECO:0000313" key="5">
    <source>
        <dbReference type="Proteomes" id="UP001152561"/>
    </source>
</evidence>